<reference evidence="1 2" key="1">
    <citation type="submission" date="2006-12" db="EMBL/GenBank/DDBJ databases">
        <authorList>
            <person name="Hendrix L."/>
            <person name="Mohamoud Y."/>
            <person name="Radune D."/>
            <person name="Shvartsbeyn A."/>
            <person name="Daugherty S."/>
            <person name="Dodson R."/>
            <person name="Durkin A.S."/>
            <person name="Harkins D."/>
            <person name="Huot H."/>
            <person name="Kothari S.P."/>
            <person name="Madupu R."/>
            <person name="Li J."/>
            <person name="Nelson W.C."/>
            <person name="Shrivastava S."/>
            <person name="Giglio M.G."/>
            <person name="Haft D."/>
            <person name="Selengut J."/>
            <person name="Fraser-Ligget C."/>
            <person name="Seshadri R."/>
        </authorList>
    </citation>
    <scope>NUCLEOTIDE SEQUENCE [LARGE SCALE GENOMIC DNA]</scope>
    <source>
        <strain evidence="2">ATCC 35685 / NCTC 12138 / KC583</strain>
    </source>
</reference>
<evidence type="ECO:0000313" key="2">
    <source>
        <dbReference type="Proteomes" id="UP000000643"/>
    </source>
</evidence>
<accession>A1UT71</accession>
<sequence>MFILFFSHIASSSQKSKKILQGMVIYQGAEMMFRFMLCDGWS</sequence>
<dbReference type="STRING" id="360095.BARBAKC583_0889"/>
<dbReference type="HOGENOM" id="CLU_3247751_0_0_5"/>
<gene>
    <name evidence="1" type="ordered locus">BARBAKC583_0889</name>
</gene>
<evidence type="ECO:0000313" key="1">
    <source>
        <dbReference type="EMBL" id="ABM45197.1"/>
    </source>
</evidence>
<name>A1UT71_BARBK</name>
<dbReference type="KEGG" id="bbk:BARBAKC583_0889"/>
<dbReference type="EMBL" id="CP000524">
    <property type="protein sequence ID" value="ABM45197.1"/>
    <property type="molecule type" value="Genomic_DNA"/>
</dbReference>
<proteinExistence type="predicted"/>
<dbReference type="AlphaFoldDB" id="A1UT71"/>
<organism evidence="1 2">
    <name type="scientific">Bartonella bacilliformis (strain ATCC 35685 / KC583 / Herrer 020/F12,63)</name>
    <dbReference type="NCBI Taxonomy" id="360095"/>
    <lineage>
        <taxon>Bacteria</taxon>
        <taxon>Pseudomonadati</taxon>
        <taxon>Pseudomonadota</taxon>
        <taxon>Alphaproteobacteria</taxon>
        <taxon>Hyphomicrobiales</taxon>
        <taxon>Bartonellaceae</taxon>
        <taxon>Bartonella</taxon>
    </lineage>
</organism>
<dbReference type="Proteomes" id="UP000000643">
    <property type="component" value="Chromosome"/>
</dbReference>
<protein>
    <submittedName>
        <fullName evidence="1">Uncharacterized protein</fullName>
    </submittedName>
</protein>